<reference evidence="5 6" key="1">
    <citation type="submission" date="2019-02" db="EMBL/GenBank/DDBJ databases">
        <title>Deep-cultivation of Planctomycetes and their phenomic and genomic characterization uncovers novel biology.</title>
        <authorList>
            <person name="Wiegand S."/>
            <person name="Jogler M."/>
            <person name="Boedeker C."/>
            <person name="Pinto D."/>
            <person name="Vollmers J."/>
            <person name="Rivas-Marin E."/>
            <person name="Kohn T."/>
            <person name="Peeters S.H."/>
            <person name="Heuer A."/>
            <person name="Rast P."/>
            <person name="Oberbeckmann S."/>
            <person name="Bunk B."/>
            <person name="Jeske O."/>
            <person name="Meyerdierks A."/>
            <person name="Storesund J.E."/>
            <person name="Kallscheuer N."/>
            <person name="Luecker S."/>
            <person name="Lage O.M."/>
            <person name="Pohl T."/>
            <person name="Merkel B.J."/>
            <person name="Hornburger P."/>
            <person name="Mueller R.-W."/>
            <person name="Bruemmer F."/>
            <person name="Labrenz M."/>
            <person name="Spormann A.M."/>
            <person name="Op Den Camp H."/>
            <person name="Overmann J."/>
            <person name="Amann R."/>
            <person name="Jetten M.S.M."/>
            <person name="Mascher T."/>
            <person name="Medema M.H."/>
            <person name="Devos D.P."/>
            <person name="Kaster A.-K."/>
            <person name="Ovreas L."/>
            <person name="Rohde M."/>
            <person name="Galperin M.Y."/>
            <person name="Jogler C."/>
        </authorList>
    </citation>
    <scope>NUCLEOTIDE SEQUENCE [LARGE SCALE GENOMIC DNA]</scope>
    <source>
        <strain evidence="5 6">CA85</strain>
    </source>
</reference>
<keyword evidence="1" id="KW-0732">Signal</keyword>
<dbReference type="Proteomes" id="UP000318053">
    <property type="component" value="Unassembled WGS sequence"/>
</dbReference>
<dbReference type="Pfam" id="PF07587">
    <property type="entry name" value="PSD1"/>
    <property type="match status" value="1"/>
</dbReference>
<dbReference type="AlphaFoldDB" id="A0A5C5XUN3"/>
<feature type="domain" description="DUF1553" evidence="3">
    <location>
        <begin position="705"/>
        <end position="962"/>
    </location>
</feature>
<dbReference type="Pfam" id="PF07635">
    <property type="entry name" value="PSCyt1"/>
    <property type="match status" value="1"/>
</dbReference>
<gene>
    <name evidence="5" type="ORF">CA85_25330</name>
</gene>
<feature type="domain" description="DUF1549" evidence="2">
    <location>
        <begin position="163"/>
        <end position="378"/>
    </location>
</feature>
<protein>
    <submittedName>
        <fullName evidence="5">Planctomycete cytochrome C</fullName>
    </submittedName>
</protein>
<evidence type="ECO:0000259" key="4">
    <source>
        <dbReference type="Pfam" id="PF07635"/>
    </source>
</evidence>
<name>A0A5C5XUN3_9BACT</name>
<dbReference type="EMBL" id="SJPK01000005">
    <property type="protein sequence ID" value="TWT66438.1"/>
    <property type="molecule type" value="Genomic_DNA"/>
</dbReference>
<keyword evidence="6" id="KW-1185">Reference proteome</keyword>
<dbReference type="PANTHER" id="PTHR35889:SF3">
    <property type="entry name" value="F-BOX DOMAIN-CONTAINING PROTEIN"/>
    <property type="match status" value="1"/>
</dbReference>
<comment type="caution">
    <text evidence="5">The sequence shown here is derived from an EMBL/GenBank/DDBJ whole genome shotgun (WGS) entry which is preliminary data.</text>
</comment>
<evidence type="ECO:0000256" key="1">
    <source>
        <dbReference type="SAM" id="SignalP"/>
    </source>
</evidence>
<dbReference type="RefSeq" id="WP_146391550.1">
    <property type="nucleotide sequence ID" value="NZ_SJPK01000005.1"/>
</dbReference>
<evidence type="ECO:0000259" key="3">
    <source>
        <dbReference type="Pfam" id="PF07587"/>
    </source>
</evidence>
<dbReference type="InterPro" id="IPR022655">
    <property type="entry name" value="DUF1553"/>
</dbReference>
<dbReference type="Pfam" id="PF07583">
    <property type="entry name" value="PSCyt2"/>
    <property type="match status" value="1"/>
</dbReference>
<dbReference type="InterPro" id="IPR011444">
    <property type="entry name" value="DUF1549"/>
</dbReference>
<dbReference type="InterPro" id="IPR011429">
    <property type="entry name" value="Cyt_c_Planctomycete-type"/>
</dbReference>
<dbReference type="OrthoDB" id="127107at2"/>
<sequence length="993" mass="109956" precursor="true">MFDSIISRYPFIALIWWAAAIASTVVAAESPADAGAAAAADSSLTTAVEFATDIQPIFNEHCVACHGGVKQAADVSFIHRDAALAVIEPGAPEDSLLIDRITSDDEYEIMPPAEHGSPLAAEEVEVLTRWIAEGAQWQQPWSYEQPSAPEIPETGNDDWCRSPLDRFVLARLQREGVSPAPPAQPLQWLRRATFDLTGLPPTAAEVSAFSADLERACDDQAKQERVYAETIERLLASPQYGERWASVWLDQIRYADSKGLGLDGRRNIWKYRDWVIDAYNDDMPFDEFTIRQLAGDLLEQPTIDDLVATASNRLTQSNDEGGTDDEEFRIAAVLDRVSTVWQTWQGITIGCVQCHSHPYDPISHEEFYQSVAFFNNTADSDLGEEYPILRVPLESKNNDAAVNLDREIRSLEESIWRRERDVVSDKNAHWRPITELRAEADKQTDIDVEIRDGTTEFFTTDTLSNGTTITLTGEIPAGVEELTAIRLTLAPRNLETAKADSEWGFVLSQIKASLLVPGEDVVHVLLDRVIGDEAHPFKDPDQSLNEKSRDGFAAYTRIHYPRTAVLVLDKPLAINRASNLDEPVELKIELKHSVNALGAFALVSRRGSLAVSDVADLQAQLGGEALVDQRERLAKAESQRKEIASTKVPIMRERPEHLSRPTHVFIRGLFLTKADRVEPGVPASMPPLVSAGGENADASAGSPPTRLTLAKWIASDNNPFTARVAVNRVWARLFGIGIVATEEDFGSSGERPSHPQLLDHLATRFQGEQSWSQKELLRSIVLSSTYRQDAASRPGLKARDPENRLLARGPRFRLPAEMVRDAALAASGLLTEKLHGPPVQPPIPAGIWKPFAGDPWKTPGTDDPDRYRRSIYTYTKRSIPYPMFAAFDAPSREFCTPRRLRSNTPLQALTTLNDTTFVECAEALASRMLNEHDEVGDQLRFGWITVATRDPNTAELAALKSLYQTCLDDGDPPDDAMQAVAAVLLNLDEIMSK</sequence>
<feature type="domain" description="Cytochrome C Planctomycete-type" evidence="4">
    <location>
        <begin position="62"/>
        <end position="114"/>
    </location>
</feature>
<evidence type="ECO:0000259" key="2">
    <source>
        <dbReference type="Pfam" id="PF07583"/>
    </source>
</evidence>
<dbReference type="GO" id="GO:0009055">
    <property type="term" value="F:electron transfer activity"/>
    <property type="evidence" value="ECO:0007669"/>
    <property type="project" value="InterPro"/>
</dbReference>
<organism evidence="5 6">
    <name type="scientific">Allorhodopirellula solitaria</name>
    <dbReference type="NCBI Taxonomy" id="2527987"/>
    <lineage>
        <taxon>Bacteria</taxon>
        <taxon>Pseudomonadati</taxon>
        <taxon>Planctomycetota</taxon>
        <taxon>Planctomycetia</taxon>
        <taxon>Pirellulales</taxon>
        <taxon>Pirellulaceae</taxon>
        <taxon>Allorhodopirellula</taxon>
    </lineage>
</organism>
<dbReference type="GO" id="GO:0020037">
    <property type="term" value="F:heme binding"/>
    <property type="evidence" value="ECO:0007669"/>
    <property type="project" value="InterPro"/>
</dbReference>
<dbReference type="PANTHER" id="PTHR35889">
    <property type="entry name" value="CYCLOINULO-OLIGOSACCHARIDE FRUCTANOTRANSFERASE-RELATED"/>
    <property type="match status" value="1"/>
</dbReference>
<proteinExistence type="predicted"/>
<feature type="chain" id="PRO_5023084123" evidence="1">
    <location>
        <begin position="28"/>
        <end position="993"/>
    </location>
</feature>
<accession>A0A5C5XUN3</accession>
<evidence type="ECO:0000313" key="6">
    <source>
        <dbReference type="Proteomes" id="UP000318053"/>
    </source>
</evidence>
<feature type="signal peptide" evidence="1">
    <location>
        <begin position="1"/>
        <end position="27"/>
    </location>
</feature>
<evidence type="ECO:0000313" key="5">
    <source>
        <dbReference type="EMBL" id="TWT66438.1"/>
    </source>
</evidence>
<dbReference type="InterPro" id="IPR036909">
    <property type="entry name" value="Cyt_c-like_dom_sf"/>
</dbReference>
<dbReference type="SUPFAM" id="SSF46626">
    <property type="entry name" value="Cytochrome c"/>
    <property type="match status" value="1"/>
</dbReference>